<dbReference type="InterPro" id="IPR032466">
    <property type="entry name" value="Metal_Hydrolase"/>
</dbReference>
<evidence type="ECO:0000256" key="1">
    <source>
        <dbReference type="ARBA" id="ARBA00023239"/>
    </source>
</evidence>
<dbReference type="Pfam" id="PF04909">
    <property type="entry name" value="Amidohydro_2"/>
    <property type="match status" value="1"/>
</dbReference>
<keyword evidence="1" id="KW-0456">Lyase</keyword>
<dbReference type="InterPro" id="IPR032465">
    <property type="entry name" value="ACMSD"/>
</dbReference>
<reference evidence="3 4" key="1">
    <citation type="submission" date="2015-10" db="EMBL/GenBank/DDBJ databases">
        <authorList>
            <person name="Ju K.-S."/>
            <person name="Doroghazi J.R."/>
            <person name="Metcalf W.W."/>
        </authorList>
    </citation>
    <scope>NUCLEOTIDE SEQUENCE [LARGE SCALE GENOMIC DNA]</scope>
    <source>
        <strain evidence="3 4">NRRL B-24793</strain>
    </source>
</reference>
<dbReference type="EMBL" id="LMWI01000002">
    <property type="protein sequence ID" value="KUJ44352.1"/>
    <property type="molecule type" value="Genomic_DNA"/>
</dbReference>
<dbReference type="GO" id="GO:0016787">
    <property type="term" value="F:hydrolase activity"/>
    <property type="evidence" value="ECO:0007669"/>
    <property type="project" value="InterPro"/>
</dbReference>
<evidence type="ECO:0000313" key="4">
    <source>
        <dbReference type="Proteomes" id="UP000053246"/>
    </source>
</evidence>
<gene>
    <name evidence="3" type="ORF">ADL17_14185</name>
</gene>
<accession>A0A9X0LBS6</accession>
<dbReference type="Proteomes" id="UP000053246">
    <property type="component" value="Unassembled WGS sequence"/>
</dbReference>
<dbReference type="GO" id="GO:0019748">
    <property type="term" value="P:secondary metabolic process"/>
    <property type="evidence" value="ECO:0007669"/>
    <property type="project" value="TreeGrafter"/>
</dbReference>
<dbReference type="InterPro" id="IPR006680">
    <property type="entry name" value="Amidohydro-rel"/>
</dbReference>
<dbReference type="Gene3D" id="3.20.20.140">
    <property type="entry name" value="Metal-dependent hydrolases"/>
    <property type="match status" value="1"/>
</dbReference>
<organism evidence="3 4">
    <name type="scientific">Micromonospora maris</name>
    <dbReference type="NCBI Taxonomy" id="1003110"/>
    <lineage>
        <taxon>Bacteria</taxon>
        <taxon>Bacillati</taxon>
        <taxon>Actinomycetota</taxon>
        <taxon>Actinomycetes</taxon>
        <taxon>Micromonosporales</taxon>
        <taxon>Micromonosporaceae</taxon>
        <taxon>Micromonospora</taxon>
    </lineage>
</organism>
<proteinExistence type="predicted"/>
<dbReference type="OMA" id="PHGERTH"/>
<name>A0A9X0LBS6_9ACTN</name>
<sequence>MPSMFVADFHTHYACPAYPALPPHQAAPELVRRWHGLARRIADLDGLLAEAGRRGVDLRVLSAPPALVTPHGERTHPDDLRRLNDHLAEAVATAPQRLRGLATVDAFAGDAAAAEAVRAVRELGLSGLVVDCATDGQLLGAAAARPTLTVAAELGVPVFAHPISPAAMTLAFAGLGRFGTSLARGTINAAALLSLLVDGVLAELPGLHVVFPMLGVAGLSLAAATDEGQHITAAAPASQRAHVYLDTMGFVPAAIRFATDLLGADHVLVGGDWPIGARETSRERVETALTQAGLDEAERRLVAGANALRLVDARCVPARNSSSVITR</sequence>
<evidence type="ECO:0000313" key="3">
    <source>
        <dbReference type="EMBL" id="KUJ44352.1"/>
    </source>
</evidence>
<dbReference type="SUPFAM" id="SSF51556">
    <property type="entry name" value="Metallo-dependent hydrolases"/>
    <property type="match status" value="1"/>
</dbReference>
<keyword evidence="4" id="KW-1185">Reference proteome</keyword>
<dbReference type="RefSeq" id="WP_013733548.1">
    <property type="nucleotide sequence ID" value="NZ_LMWI01000002.1"/>
</dbReference>
<dbReference type="AlphaFoldDB" id="A0A9X0LBS6"/>
<evidence type="ECO:0000259" key="2">
    <source>
        <dbReference type="Pfam" id="PF04909"/>
    </source>
</evidence>
<dbReference type="PANTHER" id="PTHR21240:SF28">
    <property type="entry name" value="ISO-OROTATE DECARBOXYLASE (EUROFUNG)"/>
    <property type="match status" value="1"/>
</dbReference>
<dbReference type="PANTHER" id="PTHR21240">
    <property type="entry name" value="2-AMINO-3-CARBOXYLMUCONATE-6-SEMIALDEHYDE DECARBOXYLASE"/>
    <property type="match status" value="1"/>
</dbReference>
<dbReference type="GO" id="GO:0016831">
    <property type="term" value="F:carboxy-lyase activity"/>
    <property type="evidence" value="ECO:0007669"/>
    <property type="project" value="InterPro"/>
</dbReference>
<comment type="caution">
    <text evidence="3">The sequence shown here is derived from an EMBL/GenBank/DDBJ whole genome shotgun (WGS) entry which is preliminary data.</text>
</comment>
<protein>
    <recommendedName>
        <fullName evidence="2">Amidohydrolase-related domain-containing protein</fullName>
    </recommendedName>
</protein>
<dbReference type="GO" id="GO:0005737">
    <property type="term" value="C:cytoplasm"/>
    <property type="evidence" value="ECO:0007669"/>
    <property type="project" value="TreeGrafter"/>
</dbReference>
<feature type="domain" description="Amidohydrolase-related" evidence="2">
    <location>
        <begin position="8"/>
        <end position="311"/>
    </location>
</feature>